<name>A0A0C3C0X8_HEBCY</name>
<protein>
    <submittedName>
        <fullName evidence="1">Uncharacterized protein</fullName>
    </submittedName>
</protein>
<keyword evidence="2" id="KW-1185">Reference proteome</keyword>
<organism evidence="1 2">
    <name type="scientific">Hebeloma cylindrosporum</name>
    <dbReference type="NCBI Taxonomy" id="76867"/>
    <lineage>
        <taxon>Eukaryota</taxon>
        <taxon>Fungi</taxon>
        <taxon>Dikarya</taxon>
        <taxon>Basidiomycota</taxon>
        <taxon>Agaricomycotina</taxon>
        <taxon>Agaricomycetes</taxon>
        <taxon>Agaricomycetidae</taxon>
        <taxon>Agaricales</taxon>
        <taxon>Agaricineae</taxon>
        <taxon>Hymenogastraceae</taxon>
        <taxon>Hebeloma</taxon>
    </lineage>
</organism>
<evidence type="ECO:0000313" key="1">
    <source>
        <dbReference type="EMBL" id="KIM42540.1"/>
    </source>
</evidence>
<gene>
    <name evidence="1" type="ORF">M413DRAFT_119705</name>
</gene>
<accession>A0A0C3C0X8</accession>
<dbReference type="EMBL" id="KN831777">
    <property type="protein sequence ID" value="KIM42540.1"/>
    <property type="molecule type" value="Genomic_DNA"/>
</dbReference>
<dbReference type="Proteomes" id="UP000053424">
    <property type="component" value="Unassembled WGS sequence"/>
</dbReference>
<proteinExistence type="predicted"/>
<sequence length="129" mass="14833">MSRIHARTRQRQGNVNYEMFTGGVTRDETSRFWCIPEPAGYFFSRTGALIFIPRALLDKRKLLLASYLVFPPCVSFLFSPSLSQQSAFLSSSLTHDYKKYPHCPIFTPQLSAKWASGCYDVIFNDRMHP</sequence>
<dbReference type="HOGENOM" id="CLU_1949060_0_0_1"/>
<evidence type="ECO:0000313" key="2">
    <source>
        <dbReference type="Proteomes" id="UP000053424"/>
    </source>
</evidence>
<dbReference type="AlphaFoldDB" id="A0A0C3C0X8"/>
<reference evidence="2" key="2">
    <citation type="submission" date="2015-01" db="EMBL/GenBank/DDBJ databases">
        <title>Evolutionary Origins and Diversification of the Mycorrhizal Mutualists.</title>
        <authorList>
            <consortium name="DOE Joint Genome Institute"/>
            <consortium name="Mycorrhizal Genomics Consortium"/>
            <person name="Kohler A."/>
            <person name="Kuo A."/>
            <person name="Nagy L.G."/>
            <person name="Floudas D."/>
            <person name="Copeland A."/>
            <person name="Barry K.W."/>
            <person name="Cichocki N."/>
            <person name="Veneault-Fourrey C."/>
            <person name="LaButti K."/>
            <person name="Lindquist E.A."/>
            <person name="Lipzen A."/>
            <person name="Lundell T."/>
            <person name="Morin E."/>
            <person name="Murat C."/>
            <person name="Riley R."/>
            <person name="Ohm R."/>
            <person name="Sun H."/>
            <person name="Tunlid A."/>
            <person name="Henrissat B."/>
            <person name="Grigoriev I.V."/>
            <person name="Hibbett D.S."/>
            <person name="Martin F."/>
        </authorList>
    </citation>
    <scope>NUCLEOTIDE SEQUENCE [LARGE SCALE GENOMIC DNA]</scope>
    <source>
        <strain evidence="2">h7</strain>
    </source>
</reference>
<reference evidence="1 2" key="1">
    <citation type="submission" date="2014-04" db="EMBL/GenBank/DDBJ databases">
        <authorList>
            <consortium name="DOE Joint Genome Institute"/>
            <person name="Kuo A."/>
            <person name="Gay G."/>
            <person name="Dore J."/>
            <person name="Kohler A."/>
            <person name="Nagy L.G."/>
            <person name="Floudas D."/>
            <person name="Copeland A."/>
            <person name="Barry K.W."/>
            <person name="Cichocki N."/>
            <person name="Veneault-Fourrey C."/>
            <person name="LaButti K."/>
            <person name="Lindquist E.A."/>
            <person name="Lipzen A."/>
            <person name="Lundell T."/>
            <person name="Morin E."/>
            <person name="Murat C."/>
            <person name="Sun H."/>
            <person name="Tunlid A."/>
            <person name="Henrissat B."/>
            <person name="Grigoriev I.V."/>
            <person name="Hibbett D.S."/>
            <person name="Martin F."/>
            <person name="Nordberg H.P."/>
            <person name="Cantor M.N."/>
            <person name="Hua S.X."/>
        </authorList>
    </citation>
    <scope>NUCLEOTIDE SEQUENCE [LARGE SCALE GENOMIC DNA]</scope>
    <source>
        <strain evidence="2">h7</strain>
    </source>
</reference>